<dbReference type="EMBL" id="JANVFO010000033">
    <property type="protein sequence ID" value="KAJ3731142.1"/>
    <property type="molecule type" value="Genomic_DNA"/>
</dbReference>
<evidence type="ECO:0000313" key="2">
    <source>
        <dbReference type="EMBL" id="KAJ3731142.1"/>
    </source>
</evidence>
<name>A0AA38JG25_9AGAR</name>
<proteinExistence type="predicted"/>
<protein>
    <submittedName>
        <fullName evidence="2">Uncharacterized protein</fullName>
    </submittedName>
</protein>
<dbReference type="Proteomes" id="UP001176059">
    <property type="component" value="Unassembled WGS sequence"/>
</dbReference>
<dbReference type="EMBL" id="JANVFO010000052">
    <property type="protein sequence ID" value="KAJ3723624.1"/>
    <property type="molecule type" value="Genomic_DNA"/>
</dbReference>
<gene>
    <name evidence="2" type="ORF">DFJ43DRAFT_1155965</name>
    <name evidence="1" type="ORF">DFJ43DRAFT_1158116</name>
</gene>
<evidence type="ECO:0000313" key="3">
    <source>
        <dbReference type="Proteomes" id="UP001176059"/>
    </source>
</evidence>
<dbReference type="AlphaFoldDB" id="A0AA38JG25"/>
<reference evidence="2" key="2">
    <citation type="journal article" date="2023" name="Proc. Natl. Acad. Sci. U.S.A.">
        <title>A global phylogenomic analysis of the shiitake genus Lentinula.</title>
        <authorList>
            <person name="Sierra-Patev S."/>
            <person name="Min B."/>
            <person name="Naranjo-Ortiz M."/>
            <person name="Looney B."/>
            <person name="Konkel Z."/>
            <person name="Slot J.C."/>
            <person name="Sakamoto Y."/>
            <person name="Steenwyk J.L."/>
            <person name="Rokas A."/>
            <person name="Carro J."/>
            <person name="Camarero S."/>
            <person name="Ferreira P."/>
            <person name="Molpeceres G."/>
            <person name="Ruiz-Duenas F.J."/>
            <person name="Serrano A."/>
            <person name="Henrissat B."/>
            <person name="Drula E."/>
            <person name="Hughes K.W."/>
            <person name="Mata J.L."/>
            <person name="Ishikawa N.K."/>
            <person name="Vargas-Isla R."/>
            <person name="Ushijima S."/>
            <person name="Smith C.A."/>
            <person name="Donoghue J."/>
            <person name="Ahrendt S."/>
            <person name="Andreopoulos W."/>
            <person name="He G."/>
            <person name="LaButti K."/>
            <person name="Lipzen A."/>
            <person name="Ng V."/>
            <person name="Riley R."/>
            <person name="Sandor L."/>
            <person name="Barry K."/>
            <person name="Martinez A.T."/>
            <person name="Xiao Y."/>
            <person name="Gibbons J.G."/>
            <person name="Terashima K."/>
            <person name="Grigoriev I.V."/>
            <person name="Hibbett D."/>
        </authorList>
    </citation>
    <scope>NUCLEOTIDE SEQUENCE</scope>
    <source>
        <strain evidence="2">ET3784</strain>
    </source>
</reference>
<evidence type="ECO:0000313" key="1">
    <source>
        <dbReference type="EMBL" id="KAJ3723624.1"/>
    </source>
</evidence>
<keyword evidence="3" id="KW-1185">Reference proteome</keyword>
<accession>A0AA38JG25</accession>
<organism evidence="2 3">
    <name type="scientific">Lentinula guzmanii</name>
    <dbReference type="NCBI Taxonomy" id="2804957"/>
    <lineage>
        <taxon>Eukaryota</taxon>
        <taxon>Fungi</taxon>
        <taxon>Dikarya</taxon>
        <taxon>Basidiomycota</taxon>
        <taxon>Agaricomycotina</taxon>
        <taxon>Agaricomycetes</taxon>
        <taxon>Agaricomycetidae</taxon>
        <taxon>Agaricales</taxon>
        <taxon>Marasmiineae</taxon>
        <taxon>Omphalotaceae</taxon>
        <taxon>Lentinula</taxon>
    </lineage>
</organism>
<reference evidence="2" key="1">
    <citation type="submission" date="2022-08" db="EMBL/GenBank/DDBJ databases">
        <authorList>
            <consortium name="DOE Joint Genome Institute"/>
            <person name="Min B."/>
            <person name="Sierra-Patev S."/>
            <person name="Naranjo-Ortiz M."/>
            <person name="Looney B."/>
            <person name="Konkel Z."/>
            <person name="Slot J.C."/>
            <person name="Sakamoto Y."/>
            <person name="Steenwyk J.L."/>
            <person name="Rokas A."/>
            <person name="Carro J."/>
            <person name="Camarero S."/>
            <person name="Ferreira P."/>
            <person name="Molpeceres G."/>
            <person name="Ruiz-duenas F.J."/>
            <person name="Serrano A."/>
            <person name="Henrissat B."/>
            <person name="Drula E."/>
            <person name="Hughes K.W."/>
            <person name="Mata J.L."/>
            <person name="Ishikawa N.K."/>
            <person name="Vargas-Isla R."/>
            <person name="Ushijima S."/>
            <person name="Smith C.A."/>
            <person name="Ahrendt S."/>
            <person name="Andreopoulos W."/>
            <person name="He G."/>
            <person name="LaButti K."/>
            <person name="Lipzen A."/>
            <person name="Ng V."/>
            <person name="Riley R."/>
            <person name="Sandor L."/>
            <person name="Barry K."/>
            <person name="Martinez A.T."/>
            <person name="Xiao Y."/>
            <person name="Gibbons J.G."/>
            <person name="Terashima K."/>
            <person name="Hibbett D.S."/>
            <person name="Grigoriev I.V."/>
        </authorList>
    </citation>
    <scope>NUCLEOTIDE SEQUENCE</scope>
    <source>
        <strain evidence="2">ET3784</strain>
    </source>
</reference>
<sequence length="141" mass="16021">MTELRIGFQLDFWYAKPWDFGLDLNWASDLSIYSTFTYDSSFCVHRFLGIITSTSRLNRLAQSRCPIVGSKASIIPRVSFLKVQPLFTGSPPYRIFPFPLLIVSFLFAVCASEISGPYEFREESTCCPPIGYIVIIAMEHS</sequence>
<comment type="caution">
    <text evidence="2">The sequence shown here is derived from an EMBL/GenBank/DDBJ whole genome shotgun (WGS) entry which is preliminary data.</text>
</comment>